<evidence type="ECO:0000256" key="12">
    <source>
        <dbReference type="ARBA" id="ARBA00022840"/>
    </source>
</evidence>
<dbReference type="InterPro" id="IPR018109">
    <property type="entry name" value="Folylpolyglutamate_synth_CS"/>
</dbReference>
<evidence type="ECO:0000259" key="23">
    <source>
        <dbReference type="Pfam" id="PF02875"/>
    </source>
</evidence>
<dbReference type="NCBIfam" id="TIGR01499">
    <property type="entry name" value="folC"/>
    <property type="match status" value="1"/>
</dbReference>
<evidence type="ECO:0000256" key="17">
    <source>
        <dbReference type="ARBA" id="ARBA00032510"/>
    </source>
</evidence>
<evidence type="ECO:0000256" key="8">
    <source>
        <dbReference type="ARBA" id="ARBA00019357"/>
    </source>
</evidence>
<evidence type="ECO:0000313" key="25">
    <source>
        <dbReference type="EMBL" id="PHN04644.1"/>
    </source>
</evidence>
<evidence type="ECO:0000256" key="5">
    <source>
        <dbReference type="ARBA" id="ARBA00008276"/>
    </source>
</evidence>
<evidence type="ECO:0000256" key="19">
    <source>
        <dbReference type="ARBA" id="ARBA00047808"/>
    </source>
</evidence>
<evidence type="ECO:0000256" key="3">
    <source>
        <dbReference type="ARBA" id="ARBA00004799"/>
    </source>
</evidence>
<keyword evidence="14" id="KW-0289">Folate biosynthesis</keyword>
<dbReference type="GO" id="GO:0004326">
    <property type="term" value="F:tetrahydrofolylpolyglutamate synthase activity"/>
    <property type="evidence" value="ECO:0007669"/>
    <property type="project" value="UniProtKB-EC"/>
</dbReference>
<dbReference type="OrthoDB" id="9809356at2"/>
<dbReference type="PROSITE" id="PS01012">
    <property type="entry name" value="FOLYLPOLYGLU_SYNT_2"/>
    <property type="match status" value="1"/>
</dbReference>
<evidence type="ECO:0000256" key="2">
    <source>
        <dbReference type="ARBA" id="ARBA00002714"/>
    </source>
</evidence>
<feature type="domain" description="Mur ligase central" evidence="24">
    <location>
        <begin position="36"/>
        <end position="256"/>
    </location>
</feature>
<gene>
    <name evidence="25" type="ORF">CRP01_21585</name>
</gene>
<dbReference type="InterPro" id="IPR036565">
    <property type="entry name" value="Mur-like_cat_sf"/>
</dbReference>
<comment type="pathway">
    <text evidence="4">Cofactor biosynthesis; tetrahydrofolylpolyglutamate biosynthesis.</text>
</comment>
<keyword evidence="26" id="KW-1185">Reference proteome</keyword>
<sequence length="414" mass="46123">MFQRIGPAAFKKDLGNIIALLEALGNPQEHFRAIHIGGTNGKGSVAHMLSAVLQTQGYRTGLYISPHYRDFRERIKVNGKYIRKKAVVAFVEEHRELIERVRPSFFEITVAMAFVYFRQQKVDVAIVEVGLGGRLDSTNVLLPLLSVITNISLDHQQFLGDTLPEIAGEKAGIIKPHTPVVIGETHPETQNVFTEKARALAAPISFADQIWTAELTDSDIAHSYYQIRRDSNTVYDRLAVNLQGDYQKFNIQTALQAISVLRDTEALQISPEAVVTGLADLKSLTRFIGRWQVIGQQPTVLADSAHNEGGLRIVLRQLQTLPYRRLHIVMGTVNDKDPGKVLELFPKTATYYFAKANVPRGMDALDLQRRAADYGLEGRAYNSVRNALRAAKRHAQPEDLIYVGGSIFVVAEVV</sequence>
<dbReference type="EC" id="6.3.2.12" evidence="6"/>
<name>A0A2D0N803_FLAN2</name>
<dbReference type="Gene3D" id="3.40.1190.10">
    <property type="entry name" value="Mur-like, catalytic domain"/>
    <property type="match status" value="1"/>
</dbReference>
<dbReference type="InterPro" id="IPR001645">
    <property type="entry name" value="Folylpolyglutamate_synth"/>
</dbReference>
<reference evidence="25 26" key="1">
    <citation type="submission" date="2017-10" db="EMBL/GenBank/DDBJ databases">
        <title>The draft genome sequence of Lewinella nigricans NBRC 102662.</title>
        <authorList>
            <person name="Wang K."/>
        </authorList>
    </citation>
    <scope>NUCLEOTIDE SEQUENCE [LARGE SCALE GENOMIC DNA]</scope>
    <source>
        <strain evidence="25 26">NBRC 102662</strain>
    </source>
</reference>
<dbReference type="Gene3D" id="3.90.190.20">
    <property type="entry name" value="Mur ligase, C-terminal domain"/>
    <property type="match status" value="1"/>
</dbReference>
<evidence type="ECO:0000256" key="9">
    <source>
        <dbReference type="ARBA" id="ARBA00022598"/>
    </source>
</evidence>
<comment type="catalytic activity">
    <reaction evidence="20">
        <text>(6R)-5,10-methylenetetrahydrofolyl-(gamma-L-Glu)(n) + L-glutamate + ATP = (6R)-5,10-methylenetetrahydrofolyl-(gamma-L-Glu)(n+1) + ADP + phosphate + H(+)</text>
        <dbReference type="Rhea" id="RHEA:51912"/>
        <dbReference type="Rhea" id="RHEA-COMP:13257"/>
        <dbReference type="Rhea" id="RHEA-COMP:13258"/>
        <dbReference type="ChEBI" id="CHEBI:15378"/>
        <dbReference type="ChEBI" id="CHEBI:29985"/>
        <dbReference type="ChEBI" id="CHEBI:30616"/>
        <dbReference type="ChEBI" id="CHEBI:43474"/>
        <dbReference type="ChEBI" id="CHEBI:136572"/>
        <dbReference type="ChEBI" id="CHEBI:456216"/>
        <dbReference type="EC" id="6.3.2.17"/>
    </reaction>
</comment>
<evidence type="ECO:0000256" key="10">
    <source>
        <dbReference type="ARBA" id="ARBA00022723"/>
    </source>
</evidence>
<comment type="similarity">
    <text evidence="5 22">Belongs to the folylpolyglutamate synthase family.</text>
</comment>
<protein>
    <recommendedName>
        <fullName evidence="8">Dihydrofolate synthase/folylpolyglutamate synthase</fullName>
        <ecNumber evidence="6">6.3.2.12</ecNumber>
        <ecNumber evidence="7">6.3.2.17</ecNumber>
    </recommendedName>
    <alternativeName>
        <fullName evidence="17">Folylpoly-gamma-glutamate synthetase-dihydrofolate synthetase</fullName>
    </alternativeName>
    <alternativeName>
        <fullName evidence="15">Folylpolyglutamate synthetase</fullName>
    </alternativeName>
    <alternativeName>
        <fullName evidence="16">Tetrahydrofolylpolyglutamate synthase</fullName>
    </alternativeName>
</protein>
<keyword evidence="11 22" id="KW-0547">Nucleotide-binding</keyword>
<keyword evidence="9 22" id="KW-0436">Ligase</keyword>
<evidence type="ECO:0000256" key="15">
    <source>
        <dbReference type="ARBA" id="ARBA00030048"/>
    </source>
</evidence>
<dbReference type="PIRSF" id="PIRSF001563">
    <property type="entry name" value="Folylpolyglu_synth"/>
    <property type="match status" value="1"/>
</dbReference>
<organism evidence="25 26">
    <name type="scientific">Flavilitoribacter nigricans (strain ATCC 23147 / DSM 23189 / NBRC 102662 / NCIMB 1420 / SS-2)</name>
    <name type="common">Lewinella nigricans</name>
    <dbReference type="NCBI Taxonomy" id="1122177"/>
    <lineage>
        <taxon>Bacteria</taxon>
        <taxon>Pseudomonadati</taxon>
        <taxon>Bacteroidota</taxon>
        <taxon>Saprospiria</taxon>
        <taxon>Saprospirales</taxon>
        <taxon>Lewinellaceae</taxon>
        <taxon>Flavilitoribacter</taxon>
    </lineage>
</organism>
<evidence type="ECO:0000256" key="16">
    <source>
        <dbReference type="ARBA" id="ARBA00030592"/>
    </source>
</evidence>
<comment type="caution">
    <text evidence="25">The sequence shown here is derived from an EMBL/GenBank/DDBJ whole genome shotgun (WGS) entry which is preliminary data.</text>
</comment>
<dbReference type="GO" id="GO:0005737">
    <property type="term" value="C:cytoplasm"/>
    <property type="evidence" value="ECO:0007669"/>
    <property type="project" value="TreeGrafter"/>
</dbReference>
<evidence type="ECO:0000256" key="13">
    <source>
        <dbReference type="ARBA" id="ARBA00022842"/>
    </source>
</evidence>
<evidence type="ECO:0000256" key="21">
    <source>
        <dbReference type="ARBA" id="ARBA00049161"/>
    </source>
</evidence>
<dbReference type="EC" id="6.3.2.17" evidence="7"/>
<evidence type="ECO:0000313" key="26">
    <source>
        <dbReference type="Proteomes" id="UP000223913"/>
    </source>
</evidence>
<comment type="cofactor">
    <cofactor evidence="1">
        <name>Mg(2+)</name>
        <dbReference type="ChEBI" id="CHEBI:18420"/>
    </cofactor>
</comment>
<keyword evidence="13" id="KW-0460">Magnesium</keyword>
<dbReference type="GO" id="GO:0046872">
    <property type="term" value="F:metal ion binding"/>
    <property type="evidence" value="ECO:0007669"/>
    <property type="project" value="UniProtKB-KW"/>
</dbReference>
<comment type="catalytic activity">
    <reaction evidence="18">
        <text>(6S)-5,6,7,8-tetrahydrofolyl-(gamma-L-Glu)(n) + L-glutamate + ATP = (6S)-5,6,7,8-tetrahydrofolyl-(gamma-L-Glu)(n+1) + ADP + phosphate + H(+)</text>
        <dbReference type="Rhea" id="RHEA:10580"/>
        <dbReference type="Rhea" id="RHEA-COMP:14738"/>
        <dbReference type="Rhea" id="RHEA-COMP:14740"/>
        <dbReference type="ChEBI" id="CHEBI:15378"/>
        <dbReference type="ChEBI" id="CHEBI:29985"/>
        <dbReference type="ChEBI" id="CHEBI:30616"/>
        <dbReference type="ChEBI" id="CHEBI:43474"/>
        <dbReference type="ChEBI" id="CHEBI:141005"/>
        <dbReference type="ChEBI" id="CHEBI:456216"/>
        <dbReference type="EC" id="6.3.2.17"/>
    </reaction>
</comment>
<keyword evidence="10" id="KW-0479">Metal-binding</keyword>
<keyword evidence="12 22" id="KW-0067">ATP-binding</keyword>
<evidence type="ECO:0000259" key="24">
    <source>
        <dbReference type="Pfam" id="PF08245"/>
    </source>
</evidence>
<evidence type="ECO:0000256" key="6">
    <source>
        <dbReference type="ARBA" id="ARBA00013023"/>
    </source>
</evidence>
<dbReference type="InterPro" id="IPR036615">
    <property type="entry name" value="Mur_ligase_C_dom_sf"/>
</dbReference>
<comment type="pathway">
    <text evidence="3">Cofactor biosynthesis; tetrahydrofolate biosynthesis; 7,8-dihydrofolate from 2-amino-4-hydroxy-6-hydroxymethyl-7,8-dihydropteridine diphosphate and 4-aminobenzoate: step 2/2.</text>
</comment>
<dbReference type="FunFam" id="3.40.1190.10:FF:000011">
    <property type="entry name" value="Folylpolyglutamate synthase/dihydrofolate synthase"/>
    <property type="match status" value="1"/>
</dbReference>
<dbReference type="SUPFAM" id="SSF53623">
    <property type="entry name" value="MurD-like peptide ligases, catalytic domain"/>
    <property type="match status" value="1"/>
</dbReference>
<dbReference type="EMBL" id="PDUD01000025">
    <property type="protein sequence ID" value="PHN04644.1"/>
    <property type="molecule type" value="Genomic_DNA"/>
</dbReference>
<dbReference type="GO" id="GO:0005524">
    <property type="term" value="F:ATP binding"/>
    <property type="evidence" value="ECO:0007669"/>
    <property type="project" value="UniProtKB-KW"/>
</dbReference>
<evidence type="ECO:0000256" key="14">
    <source>
        <dbReference type="ARBA" id="ARBA00022909"/>
    </source>
</evidence>
<evidence type="ECO:0000256" key="22">
    <source>
        <dbReference type="PIRNR" id="PIRNR001563"/>
    </source>
</evidence>
<evidence type="ECO:0000256" key="7">
    <source>
        <dbReference type="ARBA" id="ARBA00013025"/>
    </source>
</evidence>
<comment type="catalytic activity">
    <reaction evidence="19">
        <text>10-formyltetrahydrofolyl-(gamma-L-Glu)(n) + L-glutamate + ATP = 10-formyltetrahydrofolyl-(gamma-L-Glu)(n+1) + ADP + phosphate + H(+)</text>
        <dbReference type="Rhea" id="RHEA:51904"/>
        <dbReference type="Rhea" id="RHEA-COMP:13088"/>
        <dbReference type="Rhea" id="RHEA-COMP:14300"/>
        <dbReference type="ChEBI" id="CHEBI:15378"/>
        <dbReference type="ChEBI" id="CHEBI:29985"/>
        <dbReference type="ChEBI" id="CHEBI:30616"/>
        <dbReference type="ChEBI" id="CHEBI:43474"/>
        <dbReference type="ChEBI" id="CHEBI:134413"/>
        <dbReference type="ChEBI" id="CHEBI:456216"/>
        <dbReference type="EC" id="6.3.2.17"/>
    </reaction>
</comment>
<dbReference type="Pfam" id="PF02875">
    <property type="entry name" value="Mur_ligase_C"/>
    <property type="match status" value="1"/>
</dbReference>
<dbReference type="GO" id="GO:0046656">
    <property type="term" value="P:folic acid biosynthetic process"/>
    <property type="evidence" value="ECO:0007669"/>
    <property type="project" value="UniProtKB-KW"/>
</dbReference>
<evidence type="ECO:0000256" key="11">
    <source>
        <dbReference type="ARBA" id="ARBA00022741"/>
    </source>
</evidence>
<comment type="function">
    <text evidence="2">Functions in two distinct reactions of the de novo folate biosynthetic pathway. Catalyzes the addition of a glutamate residue to dihydropteroate (7,8-dihydropteroate or H2Pte) to form dihydrofolate (7,8-dihydrofolate monoglutamate or H2Pte-Glu). Also catalyzes successive additions of L-glutamate to tetrahydrofolate or 10-formyltetrahydrofolate or 5,10-methylenetetrahydrofolate, leading to folylpolyglutamate derivatives.</text>
</comment>
<dbReference type="InterPro" id="IPR004101">
    <property type="entry name" value="Mur_ligase_C"/>
</dbReference>
<evidence type="ECO:0000256" key="4">
    <source>
        <dbReference type="ARBA" id="ARBA00005150"/>
    </source>
</evidence>
<dbReference type="InterPro" id="IPR013221">
    <property type="entry name" value="Mur_ligase_cen"/>
</dbReference>
<evidence type="ECO:0000256" key="1">
    <source>
        <dbReference type="ARBA" id="ARBA00001946"/>
    </source>
</evidence>
<dbReference type="Proteomes" id="UP000223913">
    <property type="component" value="Unassembled WGS sequence"/>
</dbReference>
<comment type="catalytic activity">
    <reaction evidence="21">
        <text>7,8-dihydropteroate + L-glutamate + ATP = 7,8-dihydrofolate + ADP + phosphate + H(+)</text>
        <dbReference type="Rhea" id="RHEA:23584"/>
        <dbReference type="ChEBI" id="CHEBI:15378"/>
        <dbReference type="ChEBI" id="CHEBI:17839"/>
        <dbReference type="ChEBI" id="CHEBI:29985"/>
        <dbReference type="ChEBI" id="CHEBI:30616"/>
        <dbReference type="ChEBI" id="CHEBI:43474"/>
        <dbReference type="ChEBI" id="CHEBI:57451"/>
        <dbReference type="ChEBI" id="CHEBI:456216"/>
        <dbReference type="EC" id="6.3.2.12"/>
    </reaction>
</comment>
<feature type="domain" description="Mur ligase C-terminal" evidence="23">
    <location>
        <begin position="289"/>
        <end position="406"/>
    </location>
</feature>
<dbReference type="GO" id="GO:0008841">
    <property type="term" value="F:dihydrofolate synthase activity"/>
    <property type="evidence" value="ECO:0007669"/>
    <property type="project" value="UniProtKB-EC"/>
</dbReference>
<dbReference type="AlphaFoldDB" id="A0A2D0N803"/>
<accession>A0A2D0N803</accession>
<dbReference type="PANTHER" id="PTHR11136:SF0">
    <property type="entry name" value="DIHYDROFOLATE SYNTHETASE-RELATED"/>
    <property type="match status" value="1"/>
</dbReference>
<dbReference type="Pfam" id="PF08245">
    <property type="entry name" value="Mur_ligase_M"/>
    <property type="match status" value="1"/>
</dbReference>
<proteinExistence type="inferred from homology"/>
<dbReference type="SUPFAM" id="SSF53244">
    <property type="entry name" value="MurD-like peptide ligases, peptide-binding domain"/>
    <property type="match status" value="1"/>
</dbReference>
<dbReference type="PANTHER" id="PTHR11136">
    <property type="entry name" value="FOLYLPOLYGLUTAMATE SYNTHASE-RELATED"/>
    <property type="match status" value="1"/>
</dbReference>
<evidence type="ECO:0000256" key="18">
    <source>
        <dbReference type="ARBA" id="ARBA00047493"/>
    </source>
</evidence>
<evidence type="ECO:0000256" key="20">
    <source>
        <dbReference type="ARBA" id="ARBA00049035"/>
    </source>
</evidence>